<evidence type="ECO:0000256" key="1">
    <source>
        <dbReference type="SAM" id="MobiDB-lite"/>
    </source>
</evidence>
<feature type="compositionally biased region" description="Polar residues" evidence="1">
    <location>
        <begin position="90"/>
        <end position="108"/>
    </location>
</feature>
<feature type="region of interest" description="Disordered" evidence="1">
    <location>
        <begin position="75"/>
        <end position="108"/>
    </location>
</feature>
<evidence type="ECO:0000313" key="2">
    <source>
        <dbReference type="EMBL" id="VEL23528.1"/>
    </source>
</evidence>
<accession>A0A3S5ARS2</accession>
<evidence type="ECO:0000313" key="3">
    <source>
        <dbReference type="Proteomes" id="UP000784294"/>
    </source>
</evidence>
<comment type="caution">
    <text evidence="2">The sequence shown here is derived from an EMBL/GenBank/DDBJ whole genome shotgun (WGS) entry which is preliminary data.</text>
</comment>
<keyword evidence="3" id="KW-1185">Reference proteome</keyword>
<dbReference type="AlphaFoldDB" id="A0A3S5ARS2"/>
<protein>
    <submittedName>
        <fullName evidence="2">Uncharacterized protein</fullName>
    </submittedName>
</protein>
<organism evidence="2 3">
    <name type="scientific">Protopolystoma xenopodis</name>
    <dbReference type="NCBI Taxonomy" id="117903"/>
    <lineage>
        <taxon>Eukaryota</taxon>
        <taxon>Metazoa</taxon>
        <taxon>Spiralia</taxon>
        <taxon>Lophotrochozoa</taxon>
        <taxon>Platyhelminthes</taxon>
        <taxon>Monogenea</taxon>
        <taxon>Polyopisthocotylea</taxon>
        <taxon>Polystomatidea</taxon>
        <taxon>Polystomatidae</taxon>
        <taxon>Protopolystoma</taxon>
    </lineage>
</organism>
<proteinExistence type="predicted"/>
<reference evidence="2" key="1">
    <citation type="submission" date="2018-11" db="EMBL/GenBank/DDBJ databases">
        <authorList>
            <consortium name="Pathogen Informatics"/>
        </authorList>
    </citation>
    <scope>NUCLEOTIDE SEQUENCE</scope>
</reference>
<gene>
    <name evidence="2" type="ORF">PXEA_LOCUS16968</name>
</gene>
<dbReference type="Proteomes" id="UP000784294">
    <property type="component" value="Unassembled WGS sequence"/>
</dbReference>
<name>A0A3S5ARS2_9PLAT</name>
<sequence length="151" mass="16227">MSSQESEEREMARPGDLATLVNGLLESIASVDSEAPKLAVSSTYAELVNGVNEPSEVTKKGQTVAISVGKQVADGVNKPPAIDTLDHPQPHQQQLMSTEMSSASGLTSVSAPLGGKTREFMEAKQLVDQMTDQKKSEYTRIHAHSTWCESL</sequence>
<dbReference type="EMBL" id="CAAALY010062426">
    <property type="protein sequence ID" value="VEL23528.1"/>
    <property type="molecule type" value="Genomic_DNA"/>
</dbReference>